<feature type="disulfide bond" evidence="6">
    <location>
        <begin position="206"/>
        <end position="215"/>
    </location>
</feature>
<dbReference type="Proteomes" id="UP001107558">
    <property type="component" value="Chromosome 2"/>
</dbReference>
<dbReference type="EMBL" id="JADBJN010000002">
    <property type="protein sequence ID" value="KAG5677326.1"/>
    <property type="molecule type" value="Genomic_DNA"/>
</dbReference>
<dbReference type="PANTHER" id="PTHR11485">
    <property type="entry name" value="TRANSFERRIN"/>
    <property type="match status" value="1"/>
</dbReference>
<feature type="disulfide bond" evidence="6">
    <location>
        <begin position="382"/>
        <end position="418"/>
    </location>
</feature>
<feature type="binding site" evidence="5">
    <location>
        <position position="110"/>
    </location>
    <ligand>
        <name>Fe(3+)</name>
        <dbReference type="ChEBI" id="CHEBI:29034"/>
        <label>1</label>
    </ligand>
</feature>
<proteinExistence type="inferred from homology"/>
<feature type="binding site" evidence="5">
    <location>
        <position position="224"/>
    </location>
    <ligand>
        <name>Fe(3+)</name>
        <dbReference type="ChEBI" id="CHEBI:29034"/>
        <label>1</label>
    </ligand>
</feature>
<evidence type="ECO:0000256" key="7">
    <source>
        <dbReference type="SAM" id="SignalP"/>
    </source>
</evidence>
<feature type="disulfide bond" evidence="6">
    <location>
        <begin position="183"/>
        <end position="209"/>
    </location>
</feature>
<evidence type="ECO:0000256" key="6">
    <source>
        <dbReference type="PIRSR" id="PIRSR002549-4"/>
    </source>
</evidence>
<dbReference type="PRINTS" id="PR00422">
    <property type="entry name" value="TRANSFERRIN"/>
</dbReference>
<keyword evidence="3" id="KW-0410">Iron transport</keyword>
<keyword evidence="10" id="KW-1185">Reference proteome</keyword>
<feature type="binding site" evidence="5">
    <location>
        <position position="77"/>
    </location>
    <ligand>
        <name>Fe(3+)</name>
        <dbReference type="ChEBI" id="CHEBI:29034"/>
        <label>1</label>
    </ligand>
</feature>
<feature type="disulfide bond" evidence="6">
    <location>
        <begin position="38"/>
        <end position="53"/>
    </location>
</feature>
<evidence type="ECO:0000259" key="8">
    <source>
        <dbReference type="PROSITE" id="PS51408"/>
    </source>
</evidence>
<organism evidence="9 10">
    <name type="scientific">Polypedilum vanderplanki</name>
    <name type="common">Sleeping chironomid midge</name>
    <dbReference type="NCBI Taxonomy" id="319348"/>
    <lineage>
        <taxon>Eukaryota</taxon>
        <taxon>Metazoa</taxon>
        <taxon>Ecdysozoa</taxon>
        <taxon>Arthropoda</taxon>
        <taxon>Hexapoda</taxon>
        <taxon>Insecta</taxon>
        <taxon>Pterygota</taxon>
        <taxon>Neoptera</taxon>
        <taxon>Endopterygota</taxon>
        <taxon>Diptera</taxon>
        <taxon>Nematocera</taxon>
        <taxon>Chironomoidea</taxon>
        <taxon>Chironomidae</taxon>
        <taxon>Chironominae</taxon>
        <taxon>Polypedilum</taxon>
        <taxon>Polypedilum</taxon>
    </lineage>
</organism>
<accession>A0A9J6C6T4</accession>
<gene>
    <name evidence="9" type="ORF">PVAND_007094</name>
</gene>
<evidence type="ECO:0000256" key="3">
    <source>
        <dbReference type="PIRNR" id="PIRNR002549"/>
    </source>
</evidence>
<keyword evidence="3 5" id="KW-0479">Metal-binding</keyword>
<comment type="caution">
    <text evidence="9">The sequence shown here is derived from an EMBL/GenBank/DDBJ whole genome shotgun (WGS) entry which is preliminary data.</text>
</comment>
<keyword evidence="7" id="KW-0732">Signal</keyword>
<keyword evidence="3 5" id="KW-0408">Iron</keyword>
<dbReference type="InterPro" id="IPR018195">
    <property type="entry name" value="Transferrin_Fe_BS"/>
</dbReference>
<dbReference type="Pfam" id="PF00405">
    <property type="entry name" value="Transferrin"/>
    <property type="match status" value="2"/>
</dbReference>
<dbReference type="GO" id="GO:0005886">
    <property type="term" value="C:plasma membrane"/>
    <property type="evidence" value="ECO:0007669"/>
    <property type="project" value="TreeGrafter"/>
</dbReference>
<dbReference type="PIRSF" id="PIRSF002549">
    <property type="entry name" value="Transferrin"/>
    <property type="match status" value="1"/>
</dbReference>
<feature type="disulfide bond" evidence="6">
    <location>
        <begin position="275"/>
        <end position="288"/>
    </location>
</feature>
<dbReference type="SUPFAM" id="SSF53850">
    <property type="entry name" value="Periplasmic binding protein-like II"/>
    <property type="match status" value="2"/>
</dbReference>
<reference evidence="9" key="1">
    <citation type="submission" date="2021-03" db="EMBL/GenBank/DDBJ databases">
        <title>Chromosome level genome of the anhydrobiotic midge Polypedilum vanderplanki.</title>
        <authorList>
            <person name="Yoshida Y."/>
            <person name="Kikawada T."/>
            <person name="Gusev O."/>
        </authorList>
    </citation>
    <scope>NUCLEOTIDE SEQUENCE</scope>
    <source>
        <strain evidence="9">NIAS01</strain>
        <tissue evidence="9">Whole body or cell culture</tissue>
    </source>
</reference>
<dbReference type="PANTHER" id="PTHR11485:SF57">
    <property type="entry name" value="TRANSFERRIN"/>
    <property type="match status" value="1"/>
</dbReference>
<evidence type="ECO:0000256" key="4">
    <source>
        <dbReference type="PIRSR" id="PIRSR002549-2"/>
    </source>
</evidence>
<dbReference type="CDD" id="cd13529">
    <property type="entry name" value="PBP2_transferrin"/>
    <property type="match status" value="1"/>
</dbReference>
<dbReference type="GO" id="GO:0006826">
    <property type="term" value="P:iron ion transport"/>
    <property type="evidence" value="ECO:0007669"/>
    <property type="project" value="UniProtKB-KW"/>
</dbReference>
<feature type="binding site" evidence="4">
    <location>
        <position position="143"/>
    </location>
    <ligand>
        <name>hydrogencarbonate</name>
        <dbReference type="ChEBI" id="CHEBI:17544"/>
        <label>1</label>
    </ligand>
</feature>
<evidence type="ECO:0000313" key="10">
    <source>
        <dbReference type="Proteomes" id="UP001107558"/>
    </source>
</evidence>
<dbReference type="GO" id="GO:0005769">
    <property type="term" value="C:early endosome"/>
    <property type="evidence" value="ECO:0007669"/>
    <property type="project" value="TreeGrafter"/>
</dbReference>
<dbReference type="OrthoDB" id="5914301at2759"/>
<feature type="disulfide bond" evidence="6">
    <location>
        <begin position="134"/>
        <end position="230"/>
    </location>
</feature>
<dbReference type="GO" id="GO:0005615">
    <property type="term" value="C:extracellular space"/>
    <property type="evidence" value="ECO:0007669"/>
    <property type="project" value="InterPro"/>
</dbReference>
<dbReference type="AlphaFoldDB" id="A0A9J6C6T4"/>
<keyword evidence="2 6" id="KW-1015">Disulfide bond</keyword>
<feature type="domain" description="Transferrin-like" evidence="8">
    <location>
        <begin position="26"/>
        <end position="369"/>
    </location>
</feature>
<protein>
    <recommendedName>
        <fullName evidence="3">Transferrin</fullName>
    </recommendedName>
</protein>
<dbReference type="PROSITE" id="PS51408">
    <property type="entry name" value="TRANSFERRIN_LIKE_4"/>
    <property type="match status" value="2"/>
</dbReference>
<dbReference type="GO" id="GO:0055037">
    <property type="term" value="C:recycling endosome"/>
    <property type="evidence" value="ECO:0007669"/>
    <property type="project" value="TreeGrafter"/>
</dbReference>
<dbReference type="Gene3D" id="3.40.190.10">
    <property type="entry name" value="Periplasmic binding protein-like II"/>
    <property type="match status" value="4"/>
</dbReference>
<dbReference type="GO" id="GO:0046872">
    <property type="term" value="F:metal ion binding"/>
    <property type="evidence" value="ECO:0007669"/>
    <property type="project" value="UniProtKB-KW"/>
</dbReference>
<feature type="binding site" evidence="4">
    <location>
        <position position="136"/>
    </location>
    <ligand>
        <name>hydrogencarbonate</name>
        <dbReference type="ChEBI" id="CHEBI:17544"/>
        <label>1</label>
    </ligand>
</feature>
<feature type="disulfide bond" evidence="6">
    <location>
        <begin position="29"/>
        <end position="62"/>
    </location>
</feature>
<evidence type="ECO:0000256" key="5">
    <source>
        <dbReference type="PIRSR" id="PIRSR002549-3"/>
    </source>
</evidence>
<evidence type="ECO:0000256" key="1">
    <source>
        <dbReference type="ARBA" id="ARBA00022737"/>
    </source>
</evidence>
<keyword evidence="3" id="KW-0406">Ion transport</keyword>
<keyword evidence="3" id="KW-0813">Transport</keyword>
<feature type="disulfide bond" evidence="6">
    <location>
        <begin position="392"/>
        <end position="410"/>
    </location>
</feature>
<comment type="function">
    <text evidence="3">Transferrins are iron binding transport proteins which bind Fe(3+) ion in association with the binding of an anion, usually bicarbonate.</text>
</comment>
<keyword evidence="1" id="KW-0677">Repeat</keyword>
<feature type="chain" id="PRO_5039922484" description="Transferrin" evidence="7">
    <location>
        <begin position="22"/>
        <end position="639"/>
    </location>
</feature>
<dbReference type="PROSITE" id="PS00206">
    <property type="entry name" value="TRANSFERRIN_LIKE_2"/>
    <property type="match status" value="1"/>
</dbReference>
<evidence type="ECO:0000256" key="2">
    <source>
        <dbReference type="ARBA" id="ARBA00023157"/>
    </source>
</evidence>
<dbReference type="InterPro" id="IPR001156">
    <property type="entry name" value="Transferrin-like_dom"/>
</dbReference>
<comment type="similarity">
    <text evidence="3">Belongs to the transferrin family.</text>
</comment>
<name>A0A9J6C6T4_POLVA</name>
<dbReference type="PROSITE" id="PS00207">
    <property type="entry name" value="TRANSFERRIN_LIKE_3"/>
    <property type="match status" value="1"/>
</dbReference>
<evidence type="ECO:0000313" key="9">
    <source>
        <dbReference type="EMBL" id="KAG5677326.1"/>
    </source>
</evidence>
<sequence>MHCAILLNLLLSALAINFVKADKPTFKICVPVIVLPACNELMNKRSDIATIECVTGRDRLDCLDKVERREADFMAVDPEDLYLAFKKKNEDFTVFSDIRTQQEIQAEFRYEGILLIKKNSGINSLADLRGKRSCHTGYGRNVGYKIPITKLKKHGIFKIDPDINLSPVERELKGLSELFSQSCLVGKYSNNAEVDEKLKRSYSNLCALCENPEKCDYPDKYSGYEGAIKCLVENGGDVAFTKVIFVRKYFGLPIGHATKSQTEAQANANDFEYLCEDGTKVPITEKACSWAQRPWQAYMGNGDIIQKQLDKLQQRLTIFYDDAKSTDHKVYAKQMMVNEQNTVVAKDEVIVPGDHLSKAKYTDVIERQLLDGISVEEKIKLCVSSVIELKKCRAMSDVSYSRDIRPTFQCILQDNEKCVESLNDGTADAIIIQSKHFEVFDLRNLKAILFEQLDDDKNDKYVVVTDDDISYNEIKKAELKFDPNNLGSVNAALNFLTKQKSNSQSKICPQNVKSAENGKLEIINSKDLSKLKNKKLVCKDMTTTRPLTDFKTCNFDFTLPGAVYVSKSLNFNRESTIKHTFIALSEKFGHKKPFEDVFELFGKFEEGQKDVIFNDHTKALTVDEGDVSTKDYSKMRCLI</sequence>
<feature type="binding site" evidence="4">
    <location>
        <position position="140"/>
    </location>
    <ligand>
        <name>hydrogencarbonate</name>
        <dbReference type="ChEBI" id="CHEBI:17544"/>
        <label>1</label>
    </ligand>
</feature>
<feature type="signal peptide" evidence="7">
    <location>
        <begin position="1"/>
        <end position="21"/>
    </location>
</feature>
<feature type="domain" description="Transferrin-like" evidence="8">
    <location>
        <begin position="379"/>
        <end position="637"/>
    </location>
</feature>
<dbReference type="SMART" id="SM00094">
    <property type="entry name" value="TR_FER"/>
    <property type="match status" value="1"/>
</dbReference>
<dbReference type="InterPro" id="IPR016357">
    <property type="entry name" value="Transferrin"/>
</dbReference>